<keyword evidence="2" id="KW-0812">Transmembrane</keyword>
<feature type="region of interest" description="Disordered" evidence="1">
    <location>
        <begin position="20"/>
        <end position="41"/>
    </location>
</feature>
<dbReference type="Proteomes" id="UP000019484">
    <property type="component" value="Unassembled WGS sequence"/>
</dbReference>
<dbReference type="RefSeq" id="XP_007720925.1">
    <property type="nucleotide sequence ID" value="XM_007722735.1"/>
</dbReference>
<gene>
    <name evidence="3" type="ORF">A1O1_01823</name>
</gene>
<keyword evidence="2" id="KW-0472">Membrane</keyword>
<sequence length="688" mass="76550">MSGPNFIELSSPYRPGPYAIDGRFHSRPRSNSIGSHHRKSASANYKPILTRQDEYDNAGLHTQDDQNVSSINLGRGRIDKYGIDLVTEIVVCTFAVLVSVPFIWLAVAMAKMHHEEVTESRTDFVKQATSTVSTLFTILFAAVLGSTLRHFATWRLQRGVSLGLLEQVMQSRTVFSAVTTQISFRAFNLTALVLLCTWTFSPLGSQASLRLIHTGTTYTTETGSVSYVDTITNQVFDSVSGVDSLLTALKPMYISSVLGPATMKNGTTDLWGNVRIPWLTYDASKDNNGWTTLSRDHLTEGAYSSLVGIPVASLTDRNSSFALETTYMNLDCDKPEIESLIDIGFNVTSSNGTFLGPNTTSPDDNAIYPSWQVAMNEFVDDRVYYYGYPELLVNASDANLPQATFLFQTRGPWVSRCKINQVYVESNVTCISVTDSSLPVCSVGGQRQSPNRHAPSTVTTLSFPSTFRYLMHEWIMATDPTRSSGYSTLTEYYLQNTSAAFILSGNNREYADFSNVTAEAFSQRLGQLLNTWVLAGQVSANTMQFTLNTRNSTALYTEGRLVYLCSWRWLGVYVASIAVMFITALFSIWCVAQTTIPDVLGYSSSLTRDSKFFNFVKGGSTLSGIARARKLRELEVKLGEVIEESDDGRFRNEFVNDLDPRMSDDRRRYLAIASPEYLRTPERGTLYI</sequence>
<dbReference type="GeneID" id="19156724"/>
<evidence type="ECO:0000256" key="1">
    <source>
        <dbReference type="SAM" id="MobiDB-lite"/>
    </source>
</evidence>
<feature type="transmembrane region" description="Helical" evidence="2">
    <location>
        <begin position="570"/>
        <end position="589"/>
    </location>
</feature>
<dbReference type="AlphaFoldDB" id="W9YVZ1"/>
<evidence type="ECO:0000256" key="2">
    <source>
        <dbReference type="SAM" id="Phobius"/>
    </source>
</evidence>
<feature type="transmembrane region" description="Helical" evidence="2">
    <location>
        <begin position="127"/>
        <end position="148"/>
    </location>
</feature>
<keyword evidence="4" id="KW-1185">Reference proteome</keyword>
<dbReference type="EMBL" id="AMWN01000002">
    <property type="protein sequence ID" value="EXJ93431.1"/>
    <property type="molecule type" value="Genomic_DNA"/>
</dbReference>
<dbReference type="HOGENOM" id="CLU_012207_1_0_1"/>
<organism evidence="3 4">
    <name type="scientific">Capronia coronata CBS 617.96</name>
    <dbReference type="NCBI Taxonomy" id="1182541"/>
    <lineage>
        <taxon>Eukaryota</taxon>
        <taxon>Fungi</taxon>
        <taxon>Dikarya</taxon>
        <taxon>Ascomycota</taxon>
        <taxon>Pezizomycotina</taxon>
        <taxon>Eurotiomycetes</taxon>
        <taxon>Chaetothyriomycetidae</taxon>
        <taxon>Chaetothyriales</taxon>
        <taxon>Herpotrichiellaceae</taxon>
        <taxon>Capronia</taxon>
    </lineage>
</organism>
<dbReference type="STRING" id="1182541.W9YVZ1"/>
<evidence type="ECO:0000313" key="4">
    <source>
        <dbReference type="Proteomes" id="UP000019484"/>
    </source>
</evidence>
<reference evidence="3 4" key="1">
    <citation type="submission" date="2013-03" db="EMBL/GenBank/DDBJ databases">
        <title>The Genome Sequence of Capronia coronata CBS 617.96.</title>
        <authorList>
            <consortium name="The Broad Institute Genomics Platform"/>
            <person name="Cuomo C."/>
            <person name="de Hoog S."/>
            <person name="Gorbushina A."/>
            <person name="Walker B."/>
            <person name="Young S.K."/>
            <person name="Zeng Q."/>
            <person name="Gargeya S."/>
            <person name="Fitzgerald M."/>
            <person name="Haas B."/>
            <person name="Abouelleil A."/>
            <person name="Allen A.W."/>
            <person name="Alvarado L."/>
            <person name="Arachchi H.M."/>
            <person name="Berlin A.M."/>
            <person name="Chapman S.B."/>
            <person name="Gainer-Dewar J."/>
            <person name="Goldberg J."/>
            <person name="Griggs A."/>
            <person name="Gujja S."/>
            <person name="Hansen M."/>
            <person name="Howarth C."/>
            <person name="Imamovic A."/>
            <person name="Ireland A."/>
            <person name="Larimer J."/>
            <person name="McCowan C."/>
            <person name="Murphy C."/>
            <person name="Pearson M."/>
            <person name="Poon T.W."/>
            <person name="Priest M."/>
            <person name="Roberts A."/>
            <person name="Saif S."/>
            <person name="Shea T."/>
            <person name="Sisk P."/>
            <person name="Sykes S."/>
            <person name="Wortman J."/>
            <person name="Nusbaum C."/>
            <person name="Birren B."/>
        </authorList>
    </citation>
    <scope>NUCLEOTIDE SEQUENCE [LARGE SCALE GENOMIC DNA]</scope>
    <source>
        <strain evidence="3 4">CBS 617.96</strain>
    </source>
</reference>
<proteinExistence type="predicted"/>
<dbReference type="eggNOG" id="ENOG502RZ6R">
    <property type="taxonomic scope" value="Eukaryota"/>
</dbReference>
<name>W9YVZ1_9EURO</name>
<accession>W9YVZ1</accession>
<comment type="caution">
    <text evidence="3">The sequence shown here is derived from an EMBL/GenBank/DDBJ whole genome shotgun (WGS) entry which is preliminary data.</text>
</comment>
<evidence type="ECO:0000313" key="3">
    <source>
        <dbReference type="EMBL" id="EXJ93431.1"/>
    </source>
</evidence>
<keyword evidence="2" id="KW-1133">Transmembrane helix</keyword>
<dbReference type="OrthoDB" id="3692311at2759"/>
<protein>
    <submittedName>
        <fullName evidence="3">Uncharacterized protein</fullName>
    </submittedName>
</protein>
<feature type="transmembrane region" description="Helical" evidence="2">
    <location>
        <begin position="85"/>
        <end position="107"/>
    </location>
</feature>